<gene>
    <name evidence="1" type="ORF">KEF29_34930</name>
</gene>
<evidence type="ECO:0000313" key="1">
    <source>
        <dbReference type="EMBL" id="MBR8642849.1"/>
    </source>
</evidence>
<organism evidence="1 2">
    <name type="scientific">Streptomyces tuirus</name>
    <dbReference type="NCBI Taxonomy" id="68278"/>
    <lineage>
        <taxon>Bacteria</taxon>
        <taxon>Bacillati</taxon>
        <taxon>Actinomycetota</taxon>
        <taxon>Actinomycetes</taxon>
        <taxon>Kitasatosporales</taxon>
        <taxon>Streptomycetaceae</taxon>
        <taxon>Streptomyces</taxon>
    </lineage>
</organism>
<name>A0A941FF68_9ACTN</name>
<dbReference type="EMBL" id="JAGTPG010000002">
    <property type="protein sequence ID" value="MBR8642849.1"/>
    <property type="molecule type" value="Genomic_DNA"/>
</dbReference>
<proteinExistence type="predicted"/>
<dbReference type="AlphaFoldDB" id="A0A941FF68"/>
<protein>
    <submittedName>
        <fullName evidence="1">Uncharacterized protein</fullName>
    </submittedName>
</protein>
<keyword evidence="2" id="KW-1185">Reference proteome</keyword>
<comment type="caution">
    <text evidence="1">The sequence shown here is derived from an EMBL/GenBank/DDBJ whole genome shotgun (WGS) entry which is preliminary data.</text>
</comment>
<accession>A0A941FF68</accession>
<evidence type="ECO:0000313" key="2">
    <source>
        <dbReference type="Proteomes" id="UP000682308"/>
    </source>
</evidence>
<dbReference type="Proteomes" id="UP000682308">
    <property type="component" value="Unassembled WGS sequence"/>
</dbReference>
<sequence length="133" mass="14908">MRPDHPMLLHRSPARACAAFGPEPGFWCEWRHADGRRISSAAQQTPASVVRWARIQIRIIAPAVEPAFIDPLVDRRDQGWRDAAYALKQGTDFTLPLTAESHSFVWHARPVTFLPLVGGHPRPHLPEGGPPWV</sequence>
<reference evidence="1 2" key="1">
    <citation type="submission" date="2021-04" db="EMBL/GenBank/DDBJ databases">
        <title>Characterization of the biosynthetic gene cluster of new lipopeptides with antitumor activity in the genome of the marine Streptomyces PHM034.</title>
        <authorList>
            <person name="Ceniceros A."/>
            <person name="Canedo L."/>
            <person name="Mendez C."/>
            <person name="Olano C."/>
            <person name="Schleissner C."/>
            <person name="Cuevas C."/>
            <person name="De La Calle F."/>
            <person name="Salas J.A."/>
        </authorList>
    </citation>
    <scope>NUCLEOTIDE SEQUENCE [LARGE SCALE GENOMIC DNA]</scope>
    <source>
        <strain evidence="1 2">PHM034</strain>
    </source>
</reference>